<dbReference type="InterPro" id="IPR043220">
    <property type="entry name" value="POM121-like_prot_1"/>
</dbReference>
<feature type="region of interest" description="Disordered" evidence="1">
    <location>
        <begin position="1"/>
        <end position="98"/>
    </location>
</feature>
<feature type="compositionally biased region" description="Low complexity" evidence="1">
    <location>
        <begin position="583"/>
        <end position="593"/>
    </location>
</feature>
<feature type="compositionally biased region" description="Low complexity" evidence="1">
    <location>
        <begin position="1082"/>
        <end position="1116"/>
    </location>
</feature>
<feature type="region of interest" description="Disordered" evidence="1">
    <location>
        <begin position="1050"/>
        <end position="1122"/>
    </location>
</feature>
<feature type="region of interest" description="Disordered" evidence="1">
    <location>
        <begin position="767"/>
        <end position="827"/>
    </location>
</feature>
<dbReference type="EMBL" id="JASSZA010000015">
    <property type="protein sequence ID" value="KAK2093084.1"/>
    <property type="molecule type" value="Genomic_DNA"/>
</dbReference>
<proteinExistence type="predicted"/>
<feature type="compositionally biased region" description="Low complexity" evidence="1">
    <location>
        <begin position="509"/>
        <end position="523"/>
    </location>
</feature>
<sequence>MESGAKMPERDKDPRVQEKPDDQKGGPEGSRDAGSAFRPLRDSGGLSPSVARPGPLQRDLHTQRSEIPSDQTAQPSGISNRNAIASSYSSTGGFPWLKRRKRPASFHCRLPLTSSKTVSEVNPQAVSQGQAQREKAADSAPGEKPAPRSGSPTSQASRPHRRKFPLLPHRRGEPLRLPSPLQLGFRVTAEDLELEKKAEIMWLNSFLQGEEKSLWECRASLLSHALSSLATGTSSLPAVPKASSTDAQQERRESQDGLDPIALQASAAGSPSRPPVSGRKCRSAGPLVSSSDTFPSTSAHSQDSAQASSFAPTWPDQGTPAHSASHTTTLARQRVSDFTLLQKLDAIATAITQPKPVVLHGQQRGTRTLKRVHPYSRSAASAAAQASSSAPTRPAQGTTAHSAAGASLPTTSTLSLAGTLSNPSSASLITTLARVTISGPTSVLKLTVTTAATTQPKPVVLHGQQQGTHGLKQPHPSSHSAASAAAQASSSAPTQPAQGTTAQSAAGVSLPTTSTSSLAGTLSNPSSASHTTTLARQRVSDFTLLQKLDTIATAITQPKPVVLHGQQQGTCTLKRVHPYSRPAASAAAQASSAPKRPDKGTASRSAAGVSLPTTSTSSLVGTLSNPSSASLITALARLTISGPTSVLKLTMTAAATTQPKPVVLHGQQQGTHGLKQPHPSSHPAASAAAQASSSAPTQPAQGTTAQSAAGVSLPTTSTSSLVGTLSNPSSASLITALARLTISGPTSVLKLPVTTAATTQPKPVVLHGQQQGTHSLKQPHPSSHPAASAAAQASSSVPTQPAQGTTAQSAAGVSLPTTSTSSLAGTLSNPSSASLITALTRLTISGPTSVLKLPVTTAATTQPKPVFLHGQQQGTHGVKRARPYSDPAALALSPPTKKKLNWAAALAGTVFNPSSASLITSLARPRVNRRTSLRKLPVTAAATTQPKPVVLHGQQQGTRGLKWARPYSDPAALALSTPTKRKFNWAAALAGTLSNTSSACLMTSLARMSVSRHTLLRKLVVMAAAITQPKPVVLHGQQQGTRTLRRVHRYSHPAASAAAQASSSAPRQPAQGTTAHSPAGVSLPTTSTSSLAGTLSNPSSSSPHDAHAASSDSTPAKVKRLR</sequence>
<feature type="compositionally biased region" description="Low complexity" evidence="1">
    <location>
        <begin position="710"/>
        <end position="725"/>
    </location>
</feature>
<feature type="region of interest" description="Disordered" evidence="1">
    <location>
        <begin position="582"/>
        <end position="623"/>
    </location>
</feature>
<feature type="region of interest" description="Disordered" evidence="1">
    <location>
        <begin position="111"/>
        <end position="178"/>
    </location>
</feature>
<feature type="region of interest" description="Disordered" evidence="1">
    <location>
        <begin position="233"/>
        <end position="327"/>
    </location>
</feature>
<evidence type="ECO:0000313" key="3">
    <source>
        <dbReference type="Proteomes" id="UP001266305"/>
    </source>
</evidence>
<keyword evidence="3" id="KW-1185">Reference proteome</keyword>
<feature type="compositionally biased region" description="Polar residues" evidence="1">
    <location>
        <begin position="65"/>
        <end position="92"/>
    </location>
</feature>
<feature type="compositionally biased region" description="Low complexity" evidence="1">
    <location>
        <begin position="1053"/>
        <end position="1071"/>
    </location>
</feature>
<dbReference type="PANTHER" id="PTHR15566">
    <property type="entry name" value="POM121-LIKE"/>
    <property type="match status" value="1"/>
</dbReference>
<comment type="caution">
    <text evidence="2">The sequence shown here is derived from an EMBL/GenBank/DDBJ whole genome shotgun (WGS) entry which is preliminary data.</text>
</comment>
<evidence type="ECO:0000256" key="1">
    <source>
        <dbReference type="SAM" id="MobiDB-lite"/>
    </source>
</evidence>
<evidence type="ECO:0000313" key="2">
    <source>
        <dbReference type="EMBL" id="KAK2093084.1"/>
    </source>
</evidence>
<protein>
    <submittedName>
        <fullName evidence="2">Uncharacterized protein</fullName>
    </submittedName>
</protein>
<feature type="region of interest" description="Disordered" evidence="1">
    <location>
        <begin position="360"/>
        <end position="406"/>
    </location>
</feature>
<feature type="compositionally biased region" description="Low complexity" evidence="1">
    <location>
        <begin position="608"/>
        <end position="623"/>
    </location>
</feature>
<feature type="compositionally biased region" description="Low complexity" evidence="1">
    <location>
        <begin position="296"/>
        <end position="311"/>
    </location>
</feature>
<feature type="compositionally biased region" description="Polar residues" evidence="1">
    <location>
        <begin position="112"/>
        <end position="131"/>
    </location>
</feature>
<dbReference type="PANTHER" id="PTHR15566:SF4">
    <property type="entry name" value="POM121-LIKE PROTEIN 1-RELATED"/>
    <property type="match status" value="1"/>
</dbReference>
<feature type="compositionally biased region" description="Low complexity" evidence="1">
    <location>
        <begin position="473"/>
        <end position="498"/>
    </location>
</feature>
<feature type="compositionally biased region" description="Low complexity" evidence="1">
    <location>
        <begin position="814"/>
        <end position="827"/>
    </location>
</feature>
<gene>
    <name evidence="2" type="ORF">P7K49_029613</name>
</gene>
<feature type="compositionally biased region" description="Basic and acidic residues" evidence="1">
    <location>
        <begin position="7"/>
        <end position="31"/>
    </location>
</feature>
<feature type="compositionally biased region" description="Low complexity" evidence="1">
    <location>
        <begin position="676"/>
        <end position="701"/>
    </location>
</feature>
<dbReference type="Proteomes" id="UP001266305">
    <property type="component" value="Unassembled WGS sequence"/>
</dbReference>
<accession>A0ABQ9U8G8</accession>
<organism evidence="2 3">
    <name type="scientific">Saguinus oedipus</name>
    <name type="common">Cotton-top tamarin</name>
    <name type="synonym">Oedipomidas oedipus</name>
    <dbReference type="NCBI Taxonomy" id="9490"/>
    <lineage>
        <taxon>Eukaryota</taxon>
        <taxon>Metazoa</taxon>
        <taxon>Chordata</taxon>
        <taxon>Craniata</taxon>
        <taxon>Vertebrata</taxon>
        <taxon>Euteleostomi</taxon>
        <taxon>Mammalia</taxon>
        <taxon>Eutheria</taxon>
        <taxon>Euarchontoglires</taxon>
        <taxon>Primates</taxon>
        <taxon>Haplorrhini</taxon>
        <taxon>Platyrrhini</taxon>
        <taxon>Cebidae</taxon>
        <taxon>Callitrichinae</taxon>
        <taxon>Saguinus</taxon>
    </lineage>
</organism>
<feature type="region of interest" description="Disordered" evidence="1">
    <location>
        <begin position="462"/>
        <end position="532"/>
    </location>
</feature>
<dbReference type="Pfam" id="PF15229">
    <property type="entry name" value="POM121"/>
    <property type="match status" value="1"/>
</dbReference>
<feature type="region of interest" description="Disordered" evidence="1">
    <location>
        <begin position="665"/>
        <end position="725"/>
    </location>
</feature>
<name>A0ABQ9U8G8_SAGOE</name>
<feature type="compositionally biased region" description="Low complexity" evidence="1">
    <location>
        <begin position="376"/>
        <end position="406"/>
    </location>
</feature>
<reference evidence="2 3" key="1">
    <citation type="submission" date="2023-05" db="EMBL/GenBank/DDBJ databases">
        <title>B98-5 Cell Line De Novo Hybrid Assembly: An Optical Mapping Approach.</title>
        <authorList>
            <person name="Kananen K."/>
            <person name="Auerbach J.A."/>
            <person name="Kautto E."/>
            <person name="Blachly J.S."/>
        </authorList>
    </citation>
    <scope>NUCLEOTIDE SEQUENCE [LARGE SCALE GENOMIC DNA]</scope>
    <source>
        <strain evidence="2">B95-8</strain>
        <tissue evidence="2">Cell line</tissue>
    </source>
</reference>
<feature type="compositionally biased region" description="Low complexity" evidence="1">
    <location>
        <begin position="778"/>
        <end position="803"/>
    </location>
</feature>